<accession>A0ABT6Y527</accession>
<dbReference type="InterPro" id="IPR050709">
    <property type="entry name" value="Biotin_Carboxyl_Carrier/Decarb"/>
</dbReference>
<dbReference type="CDD" id="cd06850">
    <property type="entry name" value="biotinyl_domain"/>
    <property type="match status" value="1"/>
</dbReference>
<dbReference type="PANTHER" id="PTHR45266">
    <property type="entry name" value="OXALOACETATE DECARBOXYLASE ALPHA CHAIN"/>
    <property type="match status" value="1"/>
</dbReference>
<dbReference type="PROSITE" id="PS50968">
    <property type="entry name" value="BIOTINYL_LIPOYL"/>
    <property type="match status" value="1"/>
</dbReference>
<organism evidence="3 4">
    <name type="scientific">Flectobacillus roseus</name>
    <dbReference type="NCBI Taxonomy" id="502259"/>
    <lineage>
        <taxon>Bacteria</taxon>
        <taxon>Pseudomonadati</taxon>
        <taxon>Bacteroidota</taxon>
        <taxon>Cytophagia</taxon>
        <taxon>Cytophagales</taxon>
        <taxon>Flectobacillaceae</taxon>
        <taxon>Flectobacillus</taxon>
    </lineage>
</organism>
<proteinExistence type="predicted"/>
<keyword evidence="4" id="KW-1185">Reference proteome</keyword>
<evidence type="ECO:0000256" key="1">
    <source>
        <dbReference type="ARBA" id="ARBA00023267"/>
    </source>
</evidence>
<feature type="domain" description="Lipoyl-binding" evidence="2">
    <location>
        <begin position="83"/>
        <end position="165"/>
    </location>
</feature>
<sequence>MLKASVNNKTYDIQQNATETILNGEPFGWDFAKTQDGNFSILYNNRSFNAEVIEADYASKSFVLKINNSVYTVGVKDRFDILLDQLGMSNAASSKVNDLKAPMPGLVVDVKVSVGDTVKKGDTLLILEAMKMENVLKATGDGKVKAIKVAARENVEKNQVMIEFE</sequence>
<dbReference type="RefSeq" id="WP_283343817.1">
    <property type="nucleotide sequence ID" value="NZ_JASHIF010000004.1"/>
</dbReference>
<dbReference type="PANTHER" id="PTHR45266:SF3">
    <property type="entry name" value="OXALOACETATE DECARBOXYLASE ALPHA CHAIN"/>
    <property type="match status" value="1"/>
</dbReference>
<dbReference type="Gene3D" id="2.40.50.100">
    <property type="match status" value="1"/>
</dbReference>
<dbReference type="InterPro" id="IPR000089">
    <property type="entry name" value="Biotin_lipoyl"/>
</dbReference>
<protein>
    <submittedName>
        <fullName evidence="3">Acetyl-CoA carboxylase biotin carboxyl carrier protein subunit</fullName>
    </submittedName>
</protein>
<dbReference type="SUPFAM" id="SSF51230">
    <property type="entry name" value="Single hybrid motif"/>
    <property type="match status" value="1"/>
</dbReference>
<comment type="caution">
    <text evidence="3">The sequence shown here is derived from an EMBL/GenBank/DDBJ whole genome shotgun (WGS) entry which is preliminary data.</text>
</comment>
<keyword evidence="1" id="KW-0092">Biotin</keyword>
<name>A0ABT6Y527_9BACT</name>
<dbReference type="EMBL" id="JASHIF010000004">
    <property type="protein sequence ID" value="MDI9858662.1"/>
    <property type="molecule type" value="Genomic_DNA"/>
</dbReference>
<dbReference type="InterPro" id="IPR001882">
    <property type="entry name" value="Biotin_BS"/>
</dbReference>
<reference evidence="3 4" key="1">
    <citation type="submission" date="2023-05" db="EMBL/GenBank/DDBJ databases">
        <title>Novel species of genus Flectobacillus isolated from stream in China.</title>
        <authorList>
            <person name="Lu H."/>
        </authorList>
    </citation>
    <scope>NUCLEOTIDE SEQUENCE [LARGE SCALE GENOMIC DNA]</scope>
    <source>
        <strain evidence="3 4">KCTC 42575</strain>
    </source>
</reference>
<dbReference type="Pfam" id="PF00364">
    <property type="entry name" value="Biotin_lipoyl"/>
    <property type="match status" value="1"/>
</dbReference>
<dbReference type="InterPro" id="IPR011053">
    <property type="entry name" value="Single_hybrid_motif"/>
</dbReference>
<dbReference type="Proteomes" id="UP001236507">
    <property type="component" value="Unassembled WGS sequence"/>
</dbReference>
<evidence type="ECO:0000259" key="2">
    <source>
        <dbReference type="PROSITE" id="PS50968"/>
    </source>
</evidence>
<evidence type="ECO:0000313" key="3">
    <source>
        <dbReference type="EMBL" id="MDI9858662.1"/>
    </source>
</evidence>
<gene>
    <name evidence="3" type="ORF">QM524_05550</name>
</gene>
<evidence type="ECO:0000313" key="4">
    <source>
        <dbReference type="Proteomes" id="UP001236507"/>
    </source>
</evidence>
<dbReference type="PROSITE" id="PS00188">
    <property type="entry name" value="BIOTIN"/>
    <property type="match status" value="1"/>
</dbReference>